<dbReference type="EMBL" id="CP026520">
    <property type="protein sequence ID" value="QAV17603.1"/>
    <property type="molecule type" value="Genomic_DNA"/>
</dbReference>
<evidence type="ECO:0000313" key="3">
    <source>
        <dbReference type="EMBL" id="QAV17603.1"/>
    </source>
</evidence>
<dbReference type="GeneID" id="95374748"/>
<dbReference type="Proteomes" id="UP001527202">
    <property type="component" value="Unassembled WGS sequence"/>
</dbReference>
<dbReference type="RefSeq" id="WP_042229126.1">
    <property type="nucleotide sequence ID" value="NZ_CP026520.1"/>
</dbReference>
<dbReference type="Pfam" id="PF12728">
    <property type="entry name" value="HTH_17"/>
    <property type="match status" value="1"/>
</dbReference>
<dbReference type="EMBL" id="JAMDMJ010000008">
    <property type="protein sequence ID" value="MCY9595857.1"/>
    <property type="molecule type" value="Genomic_DNA"/>
</dbReference>
<proteinExistence type="predicted"/>
<name>A0A410WTC4_9BACL</name>
<evidence type="ECO:0000313" key="2">
    <source>
        <dbReference type="EMBL" id="MCY9595857.1"/>
    </source>
</evidence>
<keyword evidence="3" id="KW-0238">DNA-binding</keyword>
<dbReference type="InterPro" id="IPR041657">
    <property type="entry name" value="HTH_17"/>
</dbReference>
<reference evidence="3 4" key="1">
    <citation type="submission" date="2018-01" db="EMBL/GenBank/DDBJ databases">
        <title>The whole genome sequencing and assembly of Paenibacillus chitinolyticus KCCM 41400 strain.</title>
        <authorList>
            <person name="Kim J.-Y."/>
            <person name="Park M.-K."/>
            <person name="Lee Y.-J."/>
            <person name="Yi H."/>
            <person name="Bahn Y.-S."/>
            <person name="Kim J.F."/>
            <person name="Lee D.-W."/>
        </authorList>
    </citation>
    <scope>NUCLEOTIDE SEQUENCE [LARGE SCALE GENOMIC DNA]</scope>
    <source>
        <strain evidence="3 4">KCCM 41400</strain>
    </source>
</reference>
<gene>
    <name evidence="2" type="ORF">M5X16_08735</name>
    <name evidence="3" type="ORF">PC41400_07970</name>
</gene>
<accession>A0A410WTC4</accession>
<evidence type="ECO:0000313" key="5">
    <source>
        <dbReference type="Proteomes" id="UP001527202"/>
    </source>
</evidence>
<evidence type="ECO:0000259" key="1">
    <source>
        <dbReference type="Pfam" id="PF12728"/>
    </source>
</evidence>
<protein>
    <submittedName>
        <fullName evidence="3">DNA-binding protein</fullName>
    </submittedName>
</protein>
<dbReference type="AlphaFoldDB" id="A0A410WTC4"/>
<reference evidence="2 5" key="2">
    <citation type="submission" date="2022-05" db="EMBL/GenBank/DDBJ databases">
        <title>Genome Sequencing of Bee-Associated Microbes.</title>
        <authorList>
            <person name="Dunlap C."/>
        </authorList>
    </citation>
    <scope>NUCLEOTIDE SEQUENCE [LARGE SCALE GENOMIC DNA]</scope>
    <source>
        <strain evidence="2 5">NRRL B-23120</strain>
    </source>
</reference>
<dbReference type="OrthoDB" id="2382315at2"/>
<keyword evidence="5" id="KW-1185">Reference proteome</keyword>
<organism evidence="3 4">
    <name type="scientific">Paenibacillus chitinolyticus</name>
    <dbReference type="NCBI Taxonomy" id="79263"/>
    <lineage>
        <taxon>Bacteria</taxon>
        <taxon>Bacillati</taxon>
        <taxon>Bacillota</taxon>
        <taxon>Bacilli</taxon>
        <taxon>Bacillales</taxon>
        <taxon>Paenibacillaceae</taxon>
        <taxon>Paenibacillus</taxon>
    </lineage>
</organism>
<dbReference type="GO" id="GO:0003677">
    <property type="term" value="F:DNA binding"/>
    <property type="evidence" value="ECO:0007669"/>
    <property type="project" value="UniProtKB-KW"/>
</dbReference>
<dbReference type="KEGG" id="pchi:PC41400_07970"/>
<evidence type="ECO:0000313" key="4">
    <source>
        <dbReference type="Proteomes" id="UP000288943"/>
    </source>
</evidence>
<dbReference type="Proteomes" id="UP000288943">
    <property type="component" value="Chromosome"/>
</dbReference>
<feature type="domain" description="Helix-turn-helix" evidence="1">
    <location>
        <begin position="17"/>
        <end position="61"/>
    </location>
</feature>
<sequence length="75" mass="8783">MDRDELIRIVNYEILAVPEVLEELDITNQALSSLIERGKLVPVKEVGRTRLFLREDVEKRKKEAAELKGKYRPFD</sequence>